<evidence type="ECO:0000256" key="1">
    <source>
        <dbReference type="SAM" id="MobiDB-lite"/>
    </source>
</evidence>
<proteinExistence type="predicted"/>
<feature type="region of interest" description="Disordered" evidence="1">
    <location>
        <begin position="1"/>
        <end position="29"/>
    </location>
</feature>
<evidence type="ECO:0000313" key="3">
    <source>
        <dbReference type="Proteomes" id="UP000323380"/>
    </source>
</evidence>
<dbReference type="Proteomes" id="UP000323380">
    <property type="component" value="Unassembled WGS sequence"/>
</dbReference>
<dbReference type="AlphaFoldDB" id="A0A5D0NZD8"/>
<evidence type="ECO:0000313" key="2">
    <source>
        <dbReference type="EMBL" id="TYB49449.1"/>
    </source>
</evidence>
<sequence>MTLDPFPSSTYRENHYGRQRPAAGSFHSGAEVDRTLPALHATGYRVDAEFWTGAKPCCPPNPCTVAVTPVVPPRS</sequence>
<keyword evidence="3" id="KW-1185">Reference proteome</keyword>
<gene>
    <name evidence="2" type="ORF">FXF69_10315</name>
</gene>
<name>A0A5D0NZD8_9ACTN</name>
<accession>A0A5D0NZD8</accession>
<comment type="caution">
    <text evidence="2">The sequence shown here is derived from an EMBL/GenBank/DDBJ whole genome shotgun (WGS) entry which is preliminary data.</text>
</comment>
<organism evidence="2 3">
    <name type="scientific">Actinomadura chibensis</name>
    <dbReference type="NCBI Taxonomy" id="392828"/>
    <lineage>
        <taxon>Bacteria</taxon>
        <taxon>Bacillati</taxon>
        <taxon>Actinomycetota</taxon>
        <taxon>Actinomycetes</taxon>
        <taxon>Streptosporangiales</taxon>
        <taxon>Thermomonosporaceae</taxon>
        <taxon>Actinomadura</taxon>
    </lineage>
</organism>
<dbReference type="STRING" id="1220554.GCA_001552135_07102"/>
<protein>
    <submittedName>
        <fullName evidence="2">Uncharacterized protein</fullName>
    </submittedName>
</protein>
<dbReference type="EMBL" id="VSFG01000001">
    <property type="protein sequence ID" value="TYB49449.1"/>
    <property type="molecule type" value="Genomic_DNA"/>
</dbReference>
<reference evidence="2 3" key="1">
    <citation type="submission" date="2019-08" db="EMBL/GenBank/DDBJ databases">
        <title>Actinomadura sp. nov. CYP1-5 isolated from mountain soil.</title>
        <authorList>
            <person name="Songsumanus A."/>
            <person name="Kuncharoen N."/>
            <person name="Kudo T."/>
            <person name="Yuki M."/>
            <person name="Igarashi Y."/>
            <person name="Tanasupawat S."/>
        </authorList>
    </citation>
    <scope>NUCLEOTIDE SEQUENCE [LARGE SCALE GENOMIC DNA]</scope>
    <source>
        <strain evidence="2 3">JCM 14158</strain>
    </source>
</reference>